<dbReference type="Pfam" id="PF20074">
    <property type="entry name" value="DUF6470"/>
    <property type="match status" value="1"/>
</dbReference>
<reference evidence="1 2" key="1">
    <citation type="submission" date="2013-07" db="EMBL/GenBank/DDBJ databases">
        <authorList>
            <person name="Weinstock G."/>
            <person name="Sodergren E."/>
            <person name="Wylie T."/>
            <person name="Fulton L."/>
            <person name="Fulton R."/>
            <person name="Fronick C."/>
            <person name="O'Laughlin M."/>
            <person name="Godfrey J."/>
            <person name="Miner T."/>
            <person name="Herter B."/>
            <person name="Appelbaum E."/>
            <person name="Cordes M."/>
            <person name="Lek S."/>
            <person name="Wollam A."/>
            <person name="Pepin K.H."/>
            <person name="Palsikar V.B."/>
            <person name="Mitreva M."/>
            <person name="Wilson R.K."/>
        </authorList>
    </citation>
    <scope>NUCLEOTIDE SEQUENCE [LARGE SCALE GENOMIC DNA]</scope>
    <source>
        <strain evidence="1 2">ATCC 14940</strain>
    </source>
</reference>
<comment type="caution">
    <text evidence="1">The sequence shown here is derived from an EMBL/GenBank/DDBJ whole genome shotgun (WGS) entry which is preliminary data.</text>
</comment>
<accession>A0ABC9TS52</accession>
<evidence type="ECO:0000313" key="1">
    <source>
        <dbReference type="EMBL" id="ERI74177.1"/>
    </source>
</evidence>
<gene>
    <name evidence="1" type="ORF">CLOSYM_04297</name>
</gene>
<name>A0ABC9TS52_CLOSY</name>
<dbReference type="RefSeq" id="WP_021641519.1">
    <property type="nucleotide sequence ID" value="NZ_KE992859.1"/>
</dbReference>
<dbReference type="EMBL" id="AWSU01000342">
    <property type="protein sequence ID" value="ERI74177.1"/>
    <property type="molecule type" value="Genomic_DNA"/>
</dbReference>
<dbReference type="InterPro" id="IPR045527">
    <property type="entry name" value="DUF6470"/>
</dbReference>
<protein>
    <submittedName>
        <fullName evidence="1">Uncharacterized protein</fullName>
    </submittedName>
</protein>
<organism evidence="1 2">
    <name type="scientific">[Clostridium] symbiosum ATCC 14940</name>
    <dbReference type="NCBI Taxonomy" id="411472"/>
    <lineage>
        <taxon>Bacteria</taxon>
        <taxon>Bacillati</taxon>
        <taxon>Bacillota</taxon>
        <taxon>Clostridia</taxon>
        <taxon>Lachnospirales</taxon>
        <taxon>Lachnospiraceae</taxon>
        <taxon>Otoolea</taxon>
    </lineage>
</organism>
<dbReference type="Proteomes" id="UP000016491">
    <property type="component" value="Unassembled WGS sequence"/>
</dbReference>
<proteinExistence type="predicted"/>
<dbReference type="AlphaFoldDB" id="A0ABC9TS52"/>
<evidence type="ECO:0000313" key="2">
    <source>
        <dbReference type="Proteomes" id="UP000016491"/>
    </source>
</evidence>
<sequence>MQQLINIQMIPLKYELSITPSRIQRNSKVSQLQIEHTPGSLTIQARPARLQINSQEARNSVCPSLSLSIRQNAAKGAECVGQSVQKSAKEGTMMANATPSQNILKTIIDSCVSFPVGDFNLDFIPKTGPDIQYQEPSLDIQYQMDRMNFDVRVSGGDIEYIPGSVDFTITQWPNVLIEYIGQPMYVPPRDDQFSARA</sequence>